<feature type="region of interest" description="Disordered" evidence="1">
    <location>
        <begin position="111"/>
        <end position="140"/>
    </location>
</feature>
<dbReference type="Gramene" id="MELO3C029504.2.1">
    <property type="protein sequence ID" value="MELO3C029504.2.1"/>
    <property type="gene ID" value="MELO3C029504.2"/>
</dbReference>
<feature type="region of interest" description="Disordered" evidence="1">
    <location>
        <begin position="1"/>
        <end position="24"/>
    </location>
</feature>
<feature type="compositionally biased region" description="Polar residues" evidence="1">
    <location>
        <begin position="200"/>
        <end position="211"/>
    </location>
</feature>
<sequence length="404" mass="45143">MHGVRMRGHRVKSTLSRRPNRLPSEKNRVALFDSSSVSLHDENVAGILADNIESEPVVSESHMSEIDSDEKDDVPLARFLKKALFSKAGSTVAKASVPSNVFVLTHSQPSTTNKNLEQTSHSSPVRSLVQSSPPIDVQQSVLDPDLVSQPSENVGENIHENVGEHVEPNDNSAPDGVEPNESVPSTEPEQPHADPKSKVKTTQQSRRMVTTKTGRKKILGIFHMCPLMESHFILKKVCNDGRTFLYQICNDDSVDVGLFIYNKLLRHVGTFGVKIPIALPRLFSSLLVYLNTGFLISSDAPGLDPKTLSLRYKLFKGSHVPILECDLKPFRNPRVFDTNYENAKWFFVHCDLAFRIINTLTAESRTLSTFINLLSDRRLEIDLLVRHLKTLIPSSNVKSSYELI</sequence>
<evidence type="ECO:0000313" key="2">
    <source>
        <dbReference type="EnsemblPlants" id="MELO3C029504.2.1"/>
    </source>
</evidence>
<dbReference type="EnsemblPlants" id="MELO3C029504.2.1">
    <property type="protein sequence ID" value="MELO3C029504.2.1"/>
    <property type="gene ID" value="MELO3C029504.2"/>
</dbReference>
<reference evidence="2" key="1">
    <citation type="submission" date="2023-03" db="UniProtKB">
        <authorList>
            <consortium name="EnsemblPlants"/>
        </authorList>
    </citation>
    <scope>IDENTIFICATION</scope>
</reference>
<feature type="region of interest" description="Disordered" evidence="1">
    <location>
        <begin position="163"/>
        <end position="211"/>
    </location>
</feature>
<name>A0A9I9E6T0_CUCME</name>
<organism evidence="2">
    <name type="scientific">Cucumis melo</name>
    <name type="common">Muskmelon</name>
    <dbReference type="NCBI Taxonomy" id="3656"/>
    <lineage>
        <taxon>Eukaryota</taxon>
        <taxon>Viridiplantae</taxon>
        <taxon>Streptophyta</taxon>
        <taxon>Embryophyta</taxon>
        <taxon>Tracheophyta</taxon>
        <taxon>Spermatophyta</taxon>
        <taxon>Magnoliopsida</taxon>
        <taxon>eudicotyledons</taxon>
        <taxon>Gunneridae</taxon>
        <taxon>Pentapetalae</taxon>
        <taxon>rosids</taxon>
        <taxon>fabids</taxon>
        <taxon>Cucurbitales</taxon>
        <taxon>Cucurbitaceae</taxon>
        <taxon>Benincaseae</taxon>
        <taxon>Cucumis</taxon>
    </lineage>
</organism>
<accession>A0A9I9E6T0</accession>
<evidence type="ECO:0000256" key="1">
    <source>
        <dbReference type="SAM" id="MobiDB-lite"/>
    </source>
</evidence>
<feature type="compositionally biased region" description="Basic residues" evidence="1">
    <location>
        <begin position="1"/>
        <end position="12"/>
    </location>
</feature>
<evidence type="ECO:0008006" key="3">
    <source>
        <dbReference type="Google" id="ProtNLM"/>
    </source>
</evidence>
<protein>
    <recommendedName>
        <fullName evidence="3">Flocculation protein FLO11-like</fullName>
    </recommendedName>
</protein>
<dbReference type="AlphaFoldDB" id="A0A9I9E6T0"/>
<proteinExistence type="predicted"/>